<reference evidence="3" key="1">
    <citation type="journal article" date="2019" name="Int. J. Syst. Evol. Microbiol.">
        <title>The Global Catalogue of Microorganisms (GCM) 10K type strain sequencing project: providing services to taxonomists for standard genome sequencing and annotation.</title>
        <authorList>
            <consortium name="The Broad Institute Genomics Platform"/>
            <consortium name="The Broad Institute Genome Sequencing Center for Infectious Disease"/>
            <person name="Wu L."/>
            <person name="Ma J."/>
        </authorList>
    </citation>
    <scope>NUCLEOTIDE SEQUENCE [LARGE SCALE GENOMIC DNA]</scope>
    <source>
        <strain evidence="3">JCM 13004</strain>
    </source>
</reference>
<evidence type="ECO:0000256" key="1">
    <source>
        <dbReference type="SAM" id="MobiDB-lite"/>
    </source>
</evidence>
<gene>
    <name evidence="2" type="ORF">GCM10009665_44720</name>
</gene>
<evidence type="ECO:0000313" key="2">
    <source>
        <dbReference type="EMBL" id="GAA1248912.1"/>
    </source>
</evidence>
<proteinExistence type="predicted"/>
<dbReference type="Proteomes" id="UP001500037">
    <property type="component" value="Unassembled WGS sequence"/>
</dbReference>
<dbReference type="EMBL" id="BAAALF010000085">
    <property type="protein sequence ID" value="GAA1248912.1"/>
    <property type="molecule type" value="Genomic_DNA"/>
</dbReference>
<name>A0ABN1WHU9_9ACTN</name>
<accession>A0ABN1WHU9</accession>
<protein>
    <submittedName>
        <fullName evidence="2">Uncharacterized protein</fullName>
    </submittedName>
</protein>
<feature type="region of interest" description="Disordered" evidence="1">
    <location>
        <begin position="110"/>
        <end position="133"/>
    </location>
</feature>
<feature type="region of interest" description="Disordered" evidence="1">
    <location>
        <begin position="1"/>
        <end position="48"/>
    </location>
</feature>
<feature type="compositionally biased region" description="Polar residues" evidence="1">
    <location>
        <begin position="14"/>
        <end position="32"/>
    </location>
</feature>
<organism evidence="2 3">
    <name type="scientific">Kitasatospora nipponensis</name>
    <dbReference type="NCBI Taxonomy" id="258049"/>
    <lineage>
        <taxon>Bacteria</taxon>
        <taxon>Bacillati</taxon>
        <taxon>Actinomycetota</taxon>
        <taxon>Actinomycetes</taxon>
        <taxon>Kitasatosporales</taxon>
        <taxon>Streptomycetaceae</taxon>
        <taxon>Kitasatospora</taxon>
    </lineage>
</organism>
<comment type="caution">
    <text evidence="2">The sequence shown here is derived from an EMBL/GenBank/DDBJ whole genome shotgun (WGS) entry which is preliminary data.</text>
</comment>
<keyword evidence="3" id="KW-1185">Reference proteome</keyword>
<sequence length="133" mass="13952">MTAAALPRCPLRRTCTSPITPKTRPSGTTASNPHRRAQRANLLVPSGGPAYPGATASRSLVATGPCCCIMTTPGFVRTPVRPLRSATLADRGDGTDQRARRAVGRGVRGSVPVNPLGRAPGFHDGAADRWITR</sequence>
<evidence type="ECO:0000313" key="3">
    <source>
        <dbReference type="Proteomes" id="UP001500037"/>
    </source>
</evidence>